<evidence type="ECO:0000313" key="2">
    <source>
        <dbReference type="EMBL" id="GBP66382.1"/>
    </source>
</evidence>
<dbReference type="Proteomes" id="UP000299102">
    <property type="component" value="Unassembled WGS sequence"/>
</dbReference>
<evidence type="ECO:0000313" key="3">
    <source>
        <dbReference type="Proteomes" id="UP000299102"/>
    </source>
</evidence>
<dbReference type="AlphaFoldDB" id="A0A4C1XTQ3"/>
<organism evidence="2 3">
    <name type="scientific">Eumeta variegata</name>
    <name type="common">Bagworm moth</name>
    <name type="synonym">Eumeta japonica</name>
    <dbReference type="NCBI Taxonomy" id="151549"/>
    <lineage>
        <taxon>Eukaryota</taxon>
        <taxon>Metazoa</taxon>
        <taxon>Ecdysozoa</taxon>
        <taxon>Arthropoda</taxon>
        <taxon>Hexapoda</taxon>
        <taxon>Insecta</taxon>
        <taxon>Pterygota</taxon>
        <taxon>Neoptera</taxon>
        <taxon>Endopterygota</taxon>
        <taxon>Lepidoptera</taxon>
        <taxon>Glossata</taxon>
        <taxon>Ditrysia</taxon>
        <taxon>Tineoidea</taxon>
        <taxon>Psychidae</taxon>
        <taxon>Oiketicinae</taxon>
        <taxon>Eumeta</taxon>
    </lineage>
</organism>
<sequence length="122" mass="13986">MNSGRPIHSTNAERNKQTDHAPPPPFRRNENRSPASRRPAKYDHGRADAVALCTRGKITKKYTRSIPLLLLLSSSDRSKGAITFRTESDYEHTSCHKEPLRKFSRVLLLIYDTRRFSTYASL</sequence>
<accession>A0A4C1XTQ3</accession>
<feature type="compositionally biased region" description="Polar residues" evidence="1">
    <location>
        <begin position="1"/>
        <end position="10"/>
    </location>
</feature>
<comment type="caution">
    <text evidence="2">The sequence shown here is derived from an EMBL/GenBank/DDBJ whole genome shotgun (WGS) entry which is preliminary data.</text>
</comment>
<protein>
    <submittedName>
        <fullName evidence="2">Uncharacterized protein</fullName>
    </submittedName>
</protein>
<evidence type="ECO:0000256" key="1">
    <source>
        <dbReference type="SAM" id="MobiDB-lite"/>
    </source>
</evidence>
<dbReference type="EMBL" id="BGZK01000955">
    <property type="protein sequence ID" value="GBP66382.1"/>
    <property type="molecule type" value="Genomic_DNA"/>
</dbReference>
<gene>
    <name evidence="2" type="ORF">EVAR_88492_1</name>
</gene>
<reference evidence="2 3" key="1">
    <citation type="journal article" date="2019" name="Commun. Biol.">
        <title>The bagworm genome reveals a unique fibroin gene that provides high tensile strength.</title>
        <authorList>
            <person name="Kono N."/>
            <person name="Nakamura H."/>
            <person name="Ohtoshi R."/>
            <person name="Tomita M."/>
            <person name="Numata K."/>
            <person name="Arakawa K."/>
        </authorList>
    </citation>
    <scope>NUCLEOTIDE SEQUENCE [LARGE SCALE GENOMIC DNA]</scope>
</reference>
<proteinExistence type="predicted"/>
<keyword evidence="3" id="KW-1185">Reference proteome</keyword>
<name>A0A4C1XTQ3_EUMVA</name>
<feature type="region of interest" description="Disordered" evidence="1">
    <location>
        <begin position="1"/>
        <end position="45"/>
    </location>
</feature>